<dbReference type="SUPFAM" id="SSF51419">
    <property type="entry name" value="PLP-binding barrel"/>
    <property type="match status" value="1"/>
</dbReference>
<evidence type="ECO:0000313" key="10">
    <source>
        <dbReference type="EMBL" id="SOE08836.1"/>
    </source>
</evidence>
<dbReference type="SUPFAM" id="SSF50621">
    <property type="entry name" value="Alanine racemase C-terminal domain-like"/>
    <property type="match status" value="1"/>
</dbReference>
<dbReference type="SMART" id="SM01005">
    <property type="entry name" value="Ala_racemase_C"/>
    <property type="match status" value="1"/>
</dbReference>
<protein>
    <recommendedName>
        <fullName evidence="3 6">Alanine racemase</fullName>
        <ecNumber evidence="3 6">5.1.1.1</ecNumber>
    </recommendedName>
</protein>
<dbReference type="HAMAP" id="MF_01201">
    <property type="entry name" value="Ala_racemase"/>
    <property type="match status" value="1"/>
</dbReference>
<evidence type="ECO:0000256" key="8">
    <source>
        <dbReference type="PIRSR" id="PIRSR600821-52"/>
    </source>
</evidence>
<reference evidence="11" key="1">
    <citation type="submission" date="2017-08" db="EMBL/GenBank/DDBJ databases">
        <authorList>
            <person name="Varghese N."/>
            <person name="Submissions S."/>
        </authorList>
    </citation>
    <scope>NUCLEOTIDE SEQUENCE [LARGE SCALE GENOMIC DNA]</scope>
    <source>
        <strain evidence="11">KCTC 23107</strain>
    </source>
</reference>
<evidence type="ECO:0000256" key="4">
    <source>
        <dbReference type="ARBA" id="ARBA00022898"/>
    </source>
</evidence>
<keyword evidence="4 6" id="KW-0663">Pyridoxal phosphate</keyword>
<evidence type="ECO:0000313" key="11">
    <source>
        <dbReference type="Proteomes" id="UP000219465"/>
    </source>
</evidence>
<comment type="function">
    <text evidence="6">Catalyzes the interconversion of L-alanine and D-alanine. May also act on other amino acids.</text>
</comment>
<dbReference type="GO" id="GO:0008784">
    <property type="term" value="F:alanine racemase activity"/>
    <property type="evidence" value="ECO:0007669"/>
    <property type="project" value="UniProtKB-UniRule"/>
</dbReference>
<dbReference type="OrthoDB" id="9813814at2"/>
<dbReference type="InterPro" id="IPR011079">
    <property type="entry name" value="Ala_racemase_C"/>
</dbReference>
<evidence type="ECO:0000256" key="2">
    <source>
        <dbReference type="ARBA" id="ARBA00001933"/>
    </source>
</evidence>
<feature type="domain" description="Alanine racemase C-terminal" evidence="9">
    <location>
        <begin position="235"/>
        <end position="372"/>
    </location>
</feature>
<dbReference type="GO" id="GO:0030632">
    <property type="term" value="P:D-alanine biosynthetic process"/>
    <property type="evidence" value="ECO:0007669"/>
    <property type="project" value="UniProtKB-UniRule"/>
</dbReference>
<name>A0A286HMX5_9HYPH</name>
<accession>A0A286HMX5</accession>
<evidence type="ECO:0000256" key="7">
    <source>
        <dbReference type="PIRSR" id="PIRSR600821-50"/>
    </source>
</evidence>
<proteinExistence type="inferred from homology"/>
<dbReference type="Gene3D" id="2.40.37.10">
    <property type="entry name" value="Lyase, Ornithine Decarboxylase, Chain A, domain 1"/>
    <property type="match status" value="1"/>
</dbReference>
<dbReference type="InterPro" id="IPR001608">
    <property type="entry name" value="Ala_racemase_N"/>
</dbReference>
<dbReference type="PRINTS" id="PR00992">
    <property type="entry name" value="ALARACEMASE"/>
</dbReference>
<dbReference type="RefSeq" id="WP_097104848.1">
    <property type="nucleotide sequence ID" value="NZ_OCPC01000001.1"/>
</dbReference>
<dbReference type="Proteomes" id="UP000219465">
    <property type="component" value="Unassembled WGS sequence"/>
</dbReference>
<sequence>MTPPDATLRSAATTRVSIDLAALAANWLKMRDLSGSARCGAAVKADAYGTGADQAAPRLAREGCRDFFVADANEGAALRPLLPEARIYVLNGVFEEAFAQTLAHDLIPVISSPGQAAFWCGNAGGRPYALHIDTGMNRMGLTPGQALNHQQGSAPAPCLVMSHLARADEPHHPLNTTQIELFESLKPAFAGIEASLANSGGIFLGSAVHHDLTRPGIALYGGEPGAYRPNRLQTVVTAESRVLLIRHARAGETVSYGAAHQLERDCRIAVCGVGYADGFHRSASGAGVPLRSAVARGAQAAVGGKRVPVLGKITMDLTMFDVTDLPEGSVSAGDWIELMGPTITLEEAADAAGTINYELLTSLGRRHARNYVG</sequence>
<feature type="modified residue" description="N6-(pyridoxal phosphate)lysine" evidence="6 7">
    <location>
        <position position="44"/>
    </location>
</feature>
<dbReference type="PANTHER" id="PTHR30511">
    <property type="entry name" value="ALANINE RACEMASE"/>
    <property type="match status" value="1"/>
</dbReference>
<evidence type="ECO:0000256" key="1">
    <source>
        <dbReference type="ARBA" id="ARBA00000316"/>
    </source>
</evidence>
<organism evidence="10 11">
    <name type="scientific">Hoeflea halophila</name>
    <dbReference type="NCBI Taxonomy" id="714899"/>
    <lineage>
        <taxon>Bacteria</taxon>
        <taxon>Pseudomonadati</taxon>
        <taxon>Pseudomonadota</taxon>
        <taxon>Alphaproteobacteria</taxon>
        <taxon>Hyphomicrobiales</taxon>
        <taxon>Rhizobiaceae</taxon>
        <taxon>Hoeflea</taxon>
    </lineage>
</organism>
<keyword evidence="11" id="KW-1185">Reference proteome</keyword>
<dbReference type="EC" id="5.1.1.1" evidence="3 6"/>
<comment type="catalytic activity">
    <reaction evidence="1 6">
        <text>L-alanine = D-alanine</text>
        <dbReference type="Rhea" id="RHEA:20249"/>
        <dbReference type="ChEBI" id="CHEBI:57416"/>
        <dbReference type="ChEBI" id="CHEBI:57972"/>
        <dbReference type="EC" id="5.1.1.1"/>
    </reaction>
</comment>
<dbReference type="InterPro" id="IPR029066">
    <property type="entry name" value="PLP-binding_barrel"/>
</dbReference>
<feature type="binding site" evidence="6 8">
    <location>
        <position position="315"/>
    </location>
    <ligand>
        <name>substrate</name>
    </ligand>
</feature>
<feature type="active site" description="Proton acceptor; specific for D-alanine" evidence="6">
    <location>
        <position position="44"/>
    </location>
</feature>
<gene>
    <name evidence="10" type="ORF">SAMN05877838_0567</name>
</gene>
<comment type="similarity">
    <text evidence="6">Belongs to the alanine racemase family.</text>
</comment>
<dbReference type="EMBL" id="OCPC01000001">
    <property type="protein sequence ID" value="SOE08836.1"/>
    <property type="molecule type" value="Genomic_DNA"/>
</dbReference>
<dbReference type="GO" id="GO:0030170">
    <property type="term" value="F:pyridoxal phosphate binding"/>
    <property type="evidence" value="ECO:0007669"/>
    <property type="project" value="UniProtKB-UniRule"/>
</dbReference>
<dbReference type="NCBIfam" id="TIGR00492">
    <property type="entry name" value="alr"/>
    <property type="match status" value="1"/>
</dbReference>
<evidence type="ECO:0000256" key="5">
    <source>
        <dbReference type="ARBA" id="ARBA00023235"/>
    </source>
</evidence>
<comment type="cofactor">
    <cofactor evidence="2 6 7">
        <name>pyridoxal 5'-phosphate</name>
        <dbReference type="ChEBI" id="CHEBI:597326"/>
    </cofactor>
</comment>
<dbReference type="InterPro" id="IPR000821">
    <property type="entry name" value="Ala_racemase"/>
</dbReference>
<evidence type="ECO:0000256" key="3">
    <source>
        <dbReference type="ARBA" id="ARBA00013089"/>
    </source>
</evidence>
<dbReference type="CDD" id="cd00430">
    <property type="entry name" value="PLPDE_III_AR"/>
    <property type="match status" value="1"/>
</dbReference>
<feature type="active site" description="Proton acceptor; specific for L-alanine" evidence="6">
    <location>
        <position position="256"/>
    </location>
</feature>
<dbReference type="Gene3D" id="3.20.20.10">
    <property type="entry name" value="Alanine racemase"/>
    <property type="match status" value="1"/>
</dbReference>
<keyword evidence="5 6" id="KW-0413">Isomerase</keyword>
<dbReference type="Pfam" id="PF00842">
    <property type="entry name" value="Ala_racemase_C"/>
    <property type="match status" value="1"/>
</dbReference>
<comment type="pathway">
    <text evidence="6">Amino-acid biosynthesis; D-alanine biosynthesis; D-alanine from L-alanine: step 1/1.</text>
</comment>
<dbReference type="Pfam" id="PF01168">
    <property type="entry name" value="Ala_racemase_N"/>
    <property type="match status" value="1"/>
</dbReference>
<dbReference type="UniPathway" id="UPA00042">
    <property type="reaction ID" value="UER00497"/>
</dbReference>
<dbReference type="AlphaFoldDB" id="A0A286HMX5"/>
<dbReference type="GO" id="GO:0005829">
    <property type="term" value="C:cytosol"/>
    <property type="evidence" value="ECO:0007669"/>
    <property type="project" value="TreeGrafter"/>
</dbReference>
<evidence type="ECO:0000259" key="9">
    <source>
        <dbReference type="SMART" id="SM01005"/>
    </source>
</evidence>
<dbReference type="PANTHER" id="PTHR30511:SF0">
    <property type="entry name" value="ALANINE RACEMASE, CATABOLIC-RELATED"/>
    <property type="match status" value="1"/>
</dbReference>
<evidence type="ECO:0000256" key="6">
    <source>
        <dbReference type="HAMAP-Rule" id="MF_01201"/>
    </source>
</evidence>
<feature type="binding site" evidence="6 8">
    <location>
        <position position="138"/>
    </location>
    <ligand>
        <name>substrate</name>
    </ligand>
</feature>
<dbReference type="InterPro" id="IPR009006">
    <property type="entry name" value="Ala_racemase/Decarboxylase_C"/>
</dbReference>